<dbReference type="Pfam" id="PF06367">
    <property type="entry name" value="Drf_FH3"/>
    <property type="match status" value="2"/>
</dbReference>
<dbReference type="InterPro" id="IPR014768">
    <property type="entry name" value="GBD/FH3_dom"/>
</dbReference>
<dbReference type="SMART" id="SM01140">
    <property type="entry name" value="Drf_GBD"/>
    <property type="match status" value="1"/>
</dbReference>
<organism evidence="7 8">
    <name type="scientific">Ilyodon furcidens</name>
    <name type="common">goldbreast splitfin</name>
    <dbReference type="NCBI Taxonomy" id="33524"/>
    <lineage>
        <taxon>Eukaryota</taxon>
        <taxon>Metazoa</taxon>
        <taxon>Chordata</taxon>
        <taxon>Craniata</taxon>
        <taxon>Vertebrata</taxon>
        <taxon>Euteleostomi</taxon>
        <taxon>Actinopterygii</taxon>
        <taxon>Neopterygii</taxon>
        <taxon>Teleostei</taxon>
        <taxon>Neoteleostei</taxon>
        <taxon>Acanthomorphata</taxon>
        <taxon>Ovalentaria</taxon>
        <taxon>Atherinomorphae</taxon>
        <taxon>Cyprinodontiformes</taxon>
        <taxon>Goodeidae</taxon>
        <taxon>Ilyodon</taxon>
    </lineage>
</organism>
<evidence type="ECO:0008006" key="9">
    <source>
        <dbReference type="Google" id="ProtNLM"/>
    </source>
</evidence>
<dbReference type="PROSITE" id="PS51232">
    <property type="entry name" value="GBD_FH3"/>
    <property type="match status" value="1"/>
</dbReference>
<evidence type="ECO:0000259" key="5">
    <source>
        <dbReference type="PROSITE" id="PS51232"/>
    </source>
</evidence>
<feature type="compositionally biased region" description="Pro residues" evidence="4">
    <location>
        <begin position="478"/>
        <end position="515"/>
    </location>
</feature>
<reference evidence="7 8" key="1">
    <citation type="submission" date="2021-06" db="EMBL/GenBank/DDBJ databases">
        <authorList>
            <person name="Palmer J.M."/>
        </authorList>
    </citation>
    <scope>NUCLEOTIDE SEQUENCE [LARGE SCALE GENOMIC DNA]</scope>
    <source>
        <strain evidence="8">if_2019</strain>
        <tissue evidence="7">Muscle</tissue>
    </source>
</reference>
<dbReference type="InterPro" id="IPR051412">
    <property type="entry name" value="Formin_Homology_Diaphanous_sf"/>
</dbReference>
<dbReference type="Gene3D" id="1.10.20.40">
    <property type="entry name" value="Formin, diaphanous GTPase-binding domain"/>
    <property type="match status" value="1"/>
</dbReference>
<keyword evidence="8" id="KW-1185">Reference proteome</keyword>
<dbReference type="InterPro" id="IPR015425">
    <property type="entry name" value="FH2_Formin"/>
</dbReference>
<proteinExistence type="inferred from homology"/>
<evidence type="ECO:0000313" key="8">
    <source>
        <dbReference type="Proteomes" id="UP001482620"/>
    </source>
</evidence>
<feature type="domain" description="GBD/FH3" evidence="5">
    <location>
        <begin position="1"/>
        <end position="368"/>
    </location>
</feature>
<evidence type="ECO:0000256" key="4">
    <source>
        <dbReference type="SAM" id="MobiDB-lite"/>
    </source>
</evidence>
<keyword evidence="2 3" id="KW-0175">Coiled coil</keyword>
<dbReference type="InterPro" id="IPR016024">
    <property type="entry name" value="ARM-type_fold"/>
</dbReference>
<dbReference type="InterPro" id="IPR010472">
    <property type="entry name" value="FH3_dom"/>
</dbReference>
<dbReference type="InterPro" id="IPR010473">
    <property type="entry name" value="GTPase-bd"/>
</dbReference>
<dbReference type="Gene3D" id="6.10.30.30">
    <property type="match status" value="1"/>
</dbReference>
<name>A0ABV0U1L6_9TELE</name>
<dbReference type="Gene3D" id="1.10.238.150">
    <property type="entry name" value="Formin, FH3 diaphanous domain"/>
    <property type="match status" value="1"/>
</dbReference>
<dbReference type="InterPro" id="IPR044933">
    <property type="entry name" value="DIA_GBD_sf"/>
</dbReference>
<sequence length="600" mass="67672">MNLNEDKKTPLREKDLNTKREMVIQYIFAASKTGSLKKSHQISPQEFLSELKSGVMDERLFACLDSLRVYLTSKPVSWVQSFGHEGLGLLLDVLERLLFKKQQEKIDKKNQHKIVQCLKAFMNNKYGLDRILGEEKSLALLARAIDPTQSAMMTDVVKLLSAICIVGEENTLEKVLEAITTAGEWRAIERFSPIVHGLRDRSIQLQVACMQLINALVTSPDELDFRLHIRNEFMRCGLKEILPQLMTIRNEALDIQLKVFEEHKEEDMMEFSHRLEDIRSEIEYPCVSCENAVFPFLFLYKSLTLCTDAGDVFSIVFSMVKDSSAEPYFLSILQHLMLIRNDHLVRPQYFKIIDECISQIVLHRSGTDPDFSYRKRLDVDFSHLLEVCVDKARVDEYEQRALELAQKFDEEFLSRQEAQSQLAKCEEQIAGLQAELQAFRSQFGSVPASLPSAEVGTPSPYPAFASVPPSSGPGSGVPAPPPPPPPPPPPLPGCPPAPPLPGMPPPFGAPPPPPLDFGGGLGSPTHHTLPFGLRAKKEFKPETSMKRLNWSKIRPQEMSEDCFWVLADEDKYAKPELLSRVAVTFGSQRTGQMLLFFFLI</sequence>
<dbReference type="PANTHER" id="PTHR45691">
    <property type="entry name" value="PROTEIN DIAPHANOUS"/>
    <property type="match status" value="1"/>
</dbReference>
<evidence type="ECO:0000313" key="7">
    <source>
        <dbReference type="EMBL" id="MEQ2239085.1"/>
    </source>
</evidence>
<evidence type="ECO:0000256" key="2">
    <source>
        <dbReference type="ARBA" id="ARBA00023054"/>
    </source>
</evidence>
<evidence type="ECO:0000259" key="6">
    <source>
        <dbReference type="PROSITE" id="PS51444"/>
    </source>
</evidence>
<comment type="similarity">
    <text evidence="1">Belongs to the formin homology family. Diaphanous subfamily.</text>
</comment>
<feature type="domain" description="FH2" evidence="6">
    <location>
        <begin position="535"/>
        <end position="600"/>
    </location>
</feature>
<dbReference type="SMART" id="SM01139">
    <property type="entry name" value="Drf_FH3"/>
    <property type="match status" value="1"/>
</dbReference>
<dbReference type="Gene3D" id="1.25.10.10">
    <property type="entry name" value="Leucine-rich Repeat Variant"/>
    <property type="match status" value="1"/>
</dbReference>
<accession>A0ABV0U1L6</accession>
<dbReference type="Pfam" id="PF06371">
    <property type="entry name" value="Drf_GBD"/>
    <property type="match status" value="1"/>
</dbReference>
<dbReference type="SUPFAM" id="SSF48371">
    <property type="entry name" value="ARM repeat"/>
    <property type="match status" value="1"/>
</dbReference>
<dbReference type="Proteomes" id="UP001482620">
    <property type="component" value="Unassembled WGS sequence"/>
</dbReference>
<dbReference type="InterPro" id="IPR011989">
    <property type="entry name" value="ARM-like"/>
</dbReference>
<dbReference type="EMBL" id="JAHRIQ010057967">
    <property type="protein sequence ID" value="MEQ2239085.1"/>
    <property type="molecule type" value="Genomic_DNA"/>
</dbReference>
<dbReference type="PANTHER" id="PTHR45691:SF9">
    <property type="entry name" value="PROTEIN DIAPHANOUS HOMOLOG 3"/>
    <property type="match status" value="1"/>
</dbReference>
<gene>
    <name evidence="7" type="ORF">ILYODFUR_000947</name>
</gene>
<feature type="region of interest" description="Disordered" evidence="4">
    <location>
        <begin position="461"/>
        <end position="529"/>
    </location>
</feature>
<evidence type="ECO:0000256" key="3">
    <source>
        <dbReference type="SAM" id="Coils"/>
    </source>
</evidence>
<feature type="coiled-coil region" evidence="3">
    <location>
        <begin position="415"/>
        <end position="442"/>
    </location>
</feature>
<dbReference type="PROSITE" id="PS51444">
    <property type="entry name" value="FH2"/>
    <property type="match status" value="1"/>
</dbReference>
<evidence type="ECO:0000256" key="1">
    <source>
        <dbReference type="ARBA" id="ARBA00008214"/>
    </source>
</evidence>
<protein>
    <recommendedName>
        <fullName evidence="9">Diaphanous-related formin 3</fullName>
    </recommendedName>
</protein>
<comment type="caution">
    <text evidence="7">The sequence shown here is derived from an EMBL/GenBank/DDBJ whole genome shotgun (WGS) entry which is preliminary data.</text>
</comment>